<evidence type="ECO:0000313" key="3">
    <source>
        <dbReference type="Proteomes" id="UP001194539"/>
    </source>
</evidence>
<feature type="domain" description="RelA/SpoT" evidence="1">
    <location>
        <begin position="43"/>
        <end position="176"/>
    </location>
</feature>
<organism evidence="2 3">
    <name type="scientific">Bradyrhizobium diversitatis</name>
    <dbReference type="NCBI Taxonomy" id="2755406"/>
    <lineage>
        <taxon>Bacteria</taxon>
        <taxon>Pseudomonadati</taxon>
        <taxon>Pseudomonadota</taxon>
        <taxon>Alphaproteobacteria</taxon>
        <taxon>Hyphomicrobiales</taxon>
        <taxon>Nitrobacteraceae</taxon>
        <taxon>Bradyrhizobium</taxon>
    </lineage>
</organism>
<gene>
    <name evidence="2" type="ORF">H1B27_02000</name>
</gene>
<evidence type="ECO:0000259" key="1">
    <source>
        <dbReference type="SMART" id="SM00954"/>
    </source>
</evidence>
<sequence>MDLETYSRSKFTDYAALAEIVSVILRAAISAYPTSLRFQQVQHRSKDPASLKRKLEDRGLLTTTSLETDIKDLAGCRLIFYTNSDVSRFQQSSIIQDNFDVDWDRTKIHHPVPGQTERDNLFVSNNYVLKLKAVRAALPEYARFEGLWCEVQVQTTLNHAWSEMAHDIIYKKPALAGFGAKLFGAIDQRLQKIMKTHLLPAGYEFQMVLDDYDLLRNGKELLDRGALKALPECSDNNARYDLLERFRDYVLPILCAPYLHDHPLDRGIEPRSRRAAPRTCLHRQRAGGPQSCCEAHDCGGTRGI</sequence>
<dbReference type="InterPro" id="IPR043519">
    <property type="entry name" value="NT_sf"/>
</dbReference>
<dbReference type="RefSeq" id="WP_197964813.1">
    <property type="nucleotide sequence ID" value="NZ_JACEGD010000002.1"/>
</dbReference>
<dbReference type="EMBL" id="JACEGD010000002">
    <property type="protein sequence ID" value="MBH5385050.1"/>
    <property type="molecule type" value="Genomic_DNA"/>
</dbReference>
<reference evidence="2 3" key="1">
    <citation type="submission" date="2020-07" db="EMBL/GenBank/DDBJ databases">
        <title>Bradyrhizobium diversity isolated from nodules of indigenous legumes of Western Australia.</title>
        <authorList>
            <person name="Klepa M.S."/>
        </authorList>
    </citation>
    <scope>NUCLEOTIDE SEQUENCE [LARGE SCALE GENOMIC DNA]</scope>
    <source>
        <strain evidence="2 3">CNPSo 4019</strain>
    </source>
</reference>
<dbReference type="PANTHER" id="PTHR41773:SF1">
    <property type="entry name" value="RELA_SPOT DOMAIN-CONTAINING PROTEIN"/>
    <property type="match status" value="1"/>
</dbReference>
<keyword evidence="3" id="KW-1185">Reference proteome</keyword>
<dbReference type="SUPFAM" id="SSF81301">
    <property type="entry name" value="Nucleotidyltransferase"/>
    <property type="match status" value="1"/>
</dbReference>
<proteinExistence type="predicted"/>
<dbReference type="Pfam" id="PF04607">
    <property type="entry name" value="RelA_SpoT"/>
    <property type="match status" value="1"/>
</dbReference>
<accession>A0ABS0NVY7</accession>
<dbReference type="PANTHER" id="PTHR41773">
    <property type="entry name" value="GTP PYROPHOSPHATASE-RELATED"/>
    <property type="match status" value="1"/>
</dbReference>
<protein>
    <submittedName>
        <fullName evidence="2">RelA/SpoT domain-containing protein</fullName>
    </submittedName>
</protein>
<evidence type="ECO:0000313" key="2">
    <source>
        <dbReference type="EMBL" id="MBH5385050.1"/>
    </source>
</evidence>
<comment type="caution">
    <text evidence="2">The sequence shown here is derived from an EMBL/GenBank/DDBJ whole genome shotgun (WGS) entry which is preliminary data.</text>
</comment>
<name>A0ABS0NVY7_9BRAD</name>
<dbReference type="Gene3D" id="3.30.460.10">
    <property type="entry name" value="Beta Polymerase, domain 2"/>
    <property type="match status" value="1"/>
</dbReference>
<dbReference type="SMART" id="SM00954">
    <property type="entry name" value="RelA_SpoT"/>
    <property type="match status" value="1"/>
</dbReference>
<dbReference type="CDD" id="cd05399">
    <property type="entry name" value="NT_Rel-Spo_like"/>
    <property type="match status" value="1"/>
</dbReference>
<dbReference type="InterPro" id="IPR007685">
    <property type="entry name" value="RelA_SpoT"/>
</dbReference>
<dbReference type="Proteomes" id="UP001194539">
    <property type="component" value="Unassembled WGS sequence"/>
</dbReference>